<keyword evidence="3" id="KW-1185">Reference proteome</keyword>
<dbReference type="GeneID" id="108664338"/>
<dbReference type="InterPro" id="IPR007531">
    <property type="entry name" value="Dysbindin"/>
</dbReference>
<proteinExistence type="inferred from homology"/>
<dbReference type="CTD" id="40052"/>
<accession>A0A8B7MYR0</accession>
<dbReference type="RefSeq" id="XP_018006403.1">
    <property type="nucleotide sequence ID" value="XM_018150914.2"/>
</dbReference>
<reference evidence="4 5" key="1">
    <citation type="submission" date="2025-04" db="UniProtKB">
        <authorList>
            <consortium name="RefSeq"/>
        </authorList>
    </citation>
    <scope>IDENTIFICATION</scope>
    <source>
        <tissue evidence="4 5">Whole organism</tissue>
    </source>
</reference>
<dbReference type="OMA" id="KSWFLLH"/>
<organism evidence="3 4">
    <name type="scientific">Hyalella azteca</name>
    <name type="common">Amphipod</name>
    <dbReference type="NCBI Taxonomy" id="294128"/>
    <lineage>
        <taxon>Eukaryota</taxon>
        <taxon>Metazoa</taxon>
        <taxon>Ecdysozoa</taxon>
        <taxon>Arthropoda</taxon>
        <taxon>Crustacea</taxon>
        <taxon>Multicrustacea</taxon>
        <taxon>Malacostraca</taxon>
        <taxon>Eumalacostraca</taxon>
        <taxon>Peracarida</taxon>
        <taxon>Amphipoda</taxon>
        <taxon>Senticaudata</taxon>
        <taxon>Talitrida</taxon>
        <taxon>Talitroidea</taxon>
        <taxon>Hyalellidae</taxon>
        <taxon>Hyalella</taxon>
    </lineage>
</organism>
<dbReference type="PANTHER" id="PTHR16294:SF4">
    <property type="entry name" value="DYSBINDIN DOMAIN-CONTAINING PROTEIN 1"/>
    <property type="match status" value="1"/>
</dbReference>
<evidence type="ECO:0000313" key="4">
    <source>
        <dbReference type="RefSeq" id="XP_018006403.1"/>
    </source>
</evidence>
<evidence type="ECO:0000313" key="5">
    <source>
        <dbReference type="RefSeq" id="XP_018006404.1"/>
    </source>
</evidence>
<evidence type="ECO:0000313" key="3">
    <source>
        <dbReference type="Proteomes" id="UP000694843"/>
    </source>
</evidence>
<dbReference type="OrthoDB" id="2445127at2759"/>
<gene>
    <name evidence="4 5" type="primary">LOC108664338</name>
</gene>
<dbReference type="KEGG" id="hazt:108664338"/>
<evidence type="ECO:0000256" key="1">
    <source>
        <dbReference type="ARBA" id="ARBA00008686"/>
    </source>
</evidence>
<dbReference type="AlphaFoldDB" id="A0A8B7MYR0"/>
<dbReference type="PANTHER" id="PTHR16294">
    <property type="entry name" value="DYSTROBREVIN BINDING PROTEIN 1 DYSBINDIN"/>
    <property type="match status" value="1"/>
</dbReference>
<evidence type="ECO:0000256" key="2">
    <source>
        <dbReference type="ARBA" id="ARBA00040078"/>
    </source>
</evidence>
<dbReference type="RefSeq" id="XP_018006404.1">
    <property type="nucleotide sequence ID" value="XM_018150915.2"/>
</dbReference>
<dbReference type="Proteomes" id="UP000694843">
    <property type="component" value="Unplaced"/>
</dbReference>
<protein>
    <recommendedName>
        <fullName evidence="2">Dysbindin domain-containing protein 1</fullName>
    </recommendedName>
</protein>
<name>A0A8B7MYR0_HYAAZ</name>
<comment type="similarity">
    <text evidence="1">Belongs to the dysbindin family.</text>
</comment>
<sequence length="248" mass="27707">MFESLRKNIQSVQDGITAGLQRLSSGAPTPTTPPDGTLPISLHGGGADLLTMYQSQWATMHHMALQNAKLAQCVADDISCLTEECETQHSQLLELRSLLAHLPNIMAQLHSSLTTIGHVRSVLEEVEMGLGDLEATIEESVMQEEILDMKMKATLLIECRQHKLNMLHNELSAQHREKLAAAEQRREEDRRMRLETFSEQFQEDLKNYKESGTVGDRAVAPVLTKLEDVMVEDDSSALESFLQDDSQP</sequence>
<dbReference type="GO" id="GO:0005737">
    <property type="term" value="C:cytoplasm"/>
    <property type="evidence" value="ECO:0007669"/>
    <property type="project" value="InterPro"/>
</dbReference>